<name>A0A8J4PM37_9MYCE</name>
<reference evidence="1" key="1">
    <citation type="submission" date="2020-01" db="EMBL/GenBank/DDBJ databases">
        <title>Development of genomics and gene disruption for Polysphondylium violaceum indicates a role for the polyketide synthase stlB in stalk morphogenesis.</title>
        <authorList>
            <person name="Narita B."/>
            <person name="Kawabe Y."/>
            <person name="Kin K."/>
            <person name="Saito T."/>
            <person name="Gibbs R."/>
            <person name="Kuspa A."/>
            <person name="Muzny D."/>
            <person name="Queller D."/>
            <person name="Richards S."/>
            <person name="Strassman J."/>
            <person name="Sucgang R."/>
            <person name="Worley K."/>
            <person name="Schaap P."/>
        </authorList>
    </citation>
    <scope>NUCLEOTIDE SEQUENCE</scope>
    <source>
        <strain evidence="1">QSvi11</strain>
    </source>
</reference>
<dbReference type="OrthoDB" id="67499at2759"/>
<accession>A0A8J4PM37</accession>
<dbReference type="EMBL" id="AJWJ01000761">
    <property type="protein sequence ID" value="KAF2069049.1"/>
    <property type="molecule type" value="Genomic_DNA"/>
</dbReference>
<dbReference type="SUPFAM" id="SSF48403">
    <property type="entry name" value="Ankyrin repeat"/>
    <property type="match status" value="2"/>
</dbReference>
<evidence type="ECO:0000313" key="1">
    <source>
        <dbReference type="EMBL" id="KAF2069049.1"/>
    </source>
</evidence>
<dbReference type="Proteomes" id="UP000695562">
    <property type="component" value="Unassembled WGS sequence"/>
</dbReference>
<evidence type="ECO:0008006" key="3">
    <source>
        <dbReference type="Google" id="ProtNLM"/>
    </source>
</evidence>
<dbReference type="InterPro" id="IPR002110">
    <property type="entry name" value="Ankyrin_rpt"/>
</dbReference>
<dbReference type="SMART" id="SM00248">
    <property type="entry name" value="ANK"/>
    <property type="match status" value="5"/>
</dbReference>
<sequence>MTTIKNNNNIRSNFFVILKNKWLWKEISKHLISVKGYKYNEIQSIDWMIIKGHINLLNSKLSNQKQIHKLQLDHYTVIRFLEIVDDFDLFLLFYKYFKHMFSSHYSNQFVSSACKIGNVKIIDFLLDQVGCKLDQKSMDICCGKGFYYLFIHLYKKSKSKVYCSKEGFLSSVENGYFELVKFIYENNDLYNSINSNNNNNNNNNIFSINLNSNILNLSIKSGNVELLQYLLYDDNFKTETITVKAIEDTTINGHLPMIKFLHHNKITTKLFTSSIMTLAIMNGHLEIVKFLHENRTEGYIKNGMDFAAKMNFMEMVKFLHENRTEGCTKNAIDWAAERGNYGIVKYLLENRTELFENAIFNCSISGSVEIYKLLDPTLKTVPTVKFYEKLIQHNHFNLFRHVYDSHINIDDVYRILVDCFKKKNILFINYILKDWNLLSLDLKKKLSFDIVKLGLVDHLDLILAFIETIESVYPFNQYLLGAVESNSMELTKLILSKTPASLSANLSKDPTLNTLLHFPIENNNIEMVNLLREKNVSINDSLIFAISNSKLEMVKLLYPRTMTIKTPELLARIFKAAVLTQSNTDVLEFILHQQNSFFTKQKITQYLSIYEILSTSFPIIQCLFDLVPSCTNLFLDQLQQKESQQLDVKVLNNLNFQLLMLSRDYLPNSVVVRIVEKGYDLKDLIVFAQKSKINFKK</sequence>
<gene>
    <name evidence="1" type="ORF">CYY_009628</name>
</gene>
<dbReference type="PANTHER" id="PTHR46586">
    <property type="entry name" value="ANKYRIN REPEAT-CONTAINING PROTEIN"/>
    <property type="match status" value="1"/>
</dbReference>
<dbReference type="InterPro" id="IPR036770">
    <property type="entry name" value="Ankyrin_rpt-contain_sf"/>
</dbReference>
<keyword evidence="2" id="KW-1185">Reference proteome</keyword>
<dbReference type="PANTHER" id="PTHR46586:SF3">
    <property type="entry name" value="ANKYRIN REPEAT-CONTAINING PROTEIN"/>
    <property type="match status" value="1"/>
</dbReference>
<dbReference type="InterPro" id="IPR052050">
    <property type="entry name" value="SecEffector_AnkRepeat"/>
</dbReference>
<proteinExistence type="predicted"/>
<dbReference type="AlphaFoldDB" id="A0A8J4PM37"/>
<organism evidence="1 2">
    <name type="scientific">Polysphondylium violaceum</name>
    <dbReference type="NCBI Taxonomy" id="133409"/>
    <lineage>
        <taxon>Eukaryota</taxon>
        <taxon>Amoebozoa</taxon>
        <taxon>Evosea</taxon>
        <taxon>Eumycetozoa</taxon>
        <taxon>Dictyostelia</taxon>
        <taxon>Dictyosteliales</taxon>
        <taxon>Dictyosteliaceae</taxon>
        <taxon>Polysphondylium</taxon>
    </lineage>
</organism>
<protein>
    <recommendedName>
        <fullName evidence="3">Ankyrin repeat-containing protein</fullName>
    </recommendedName>
</protein>
<dbReference type="Pfam" id="PF13637">
    <property type="entry name" value="Ank_4"/>
    <property type="match status" value="1"/>
</dbReference>
<comment type="caution">
    <text evidence="1">The sequence shown here is derived from an EMBL/GenBank/DDBJ whole genome shotgun (WGS) entry which is preliminary data.</text>
</comment>
<evidence type="ECO:0000313" key="2">
    <source>
        <dbReference type="Proteomes" id="UP000695562"/>
    </source>
</evidence>
<dbReference type="Gene3D" id="1.25.40.20">
    <property type="entry name" value="Ankyrin repeat-containing domain"/>
    <property type="match status" value="2"/>
</dbReference>